<reference evidence="2" key="1">
    <citation type="submission" date="2023-06" db="EMBL/GenBank/DDBJ databases">
        <authorList>
            <person name="Delattre M."/>
        </authorList>
    </citation>
    <scope>NUCLEOTIDE SEQUENCE</scope>
    <source>
        <strain evidence="2">AF72</strain>
    </source>
</reference>
<proteinExistence type="predicted"/>
<organism evidence="2 3">
    <name type="scientific">Mesorhabditis spiculigera</name>
    <dbReference type="NCBI Taxonomy" id="96644"/>
    <lineage>
        <taxon>Eukaryota</taxon>
        <taxon>Metazoa</taxon>
        <taxon>Ecdysozoa</taxon>
        <taxon>Nematoda</taxon>
        <taxon>Chromadorea</taxon>
        <taxon>Rhabditida</taxon>
        <taxon>Rhabditina</taxon>
        <taxon>Rhabditomorpha</taxon>
        <taxon>Rhabditoidea</taxon>
        <taxon>Rhabditidae</taxon>
        <taxon>Mesorhabditinae</taxon>
        <taxon>Mesorhabditis</taxon>
    </lineage>
</organism>
<protein>
    <submittedName>
        <fullName evidence="2">Uncharacterized protein</fullName>
    </submittedName>
</protein>
<dbReference type="AlphaFoldDB" id="A0AA36G2X4"/>
<keyword evidence="3" id="KW-1185">Reference proteome</keyword>
<evidence type="ECO:0000313" key="2">
    <source>
        <dbReference type="EMBL" id="CAJ0577533.1"/>
    </source>
</evidence>
<dbReference type="Proteomes" id="UP001177023">
    <property type="component" value="Unassembled WGS sequence"/>
</dbReference>
<sequence length="434" mass="48852">MDDDEDVRRERAKRFIVNSIEKILRLVPNNRNLIAEALQDNDTSEVEDLQQSPAILFDLWATTGATYHSDEECEDADQPSPSQEPMSGPSRCERKSPRPSQNSDASEFSHYIDTSYEERSQARETLAICSQRTNDLRKSSELSYNSPEWDAPGLSQKILESQQLSSQCFSDAYFSDDALEFLPATQTSCEQEDDAFSCESDSPVIKENRMTSTAALPRPGKQEDEFSDGCDDEFSQSTTTEAACPANVEDEPSTSTRSNQILASSNEPLYDEFSSSEEEVPGPSICDVTLPPESYVCSFNTRRHIDADPVNISEAEGILIRTSDAINNSIGKRTLHESDPAEHFNDGFSDEDRPSRQIIQEDEFSDDCTSICDKTIKPERDVSIFNKKRYLVDNYNEFSEDEQALVQRDHVVKNSMEIREDNDFSDDCGESPDL</sequence>
<evidence type="ECO:0000256" key="1">
    <source>
        <dbReference type="SAM" id="MobiDB-lite"/>
    </source>
</evidence>
<dbReference type="EMBL" id="CATQJA010002651">
    <property type="protein sequence ID" value="CAJ0577533.1"/>
    <property type="molecule type" value="Genomic_DNA"/>
</dbReference>
<evidence type="ECO:0000313" key="3">
    <source>
        <dbReference type="Proteomes" id="UP001177023"/>
    </source>
</evidence>
<gene>
    <name evidence="2" type="ORF">MSPICULIGERA_LOCUS15805</name>
</gene>
<feature type="non-terminal residue" evidence="2">
    <location>
        <position position="434"/>
    </location>
</feature>
<feature type="region of interest" description="Disordered" evidence="1">
    <location>
        <begin position="190"/>
        <end position="259"/>
    </location>
</feature>
<feature type="compositionally biased region" description="Acidic residues" evidence="1">
    <location>
        <begin position="225"/>
        <end position="234"/>
    </location>
</feature>
<name>A0AA36G2X4_9BILA</name>
<feature type="region of interest" description="Disordered" evidence="1">
    <location>
        <begin position="69"/>
        <end position="108"/>
    </location>
</feature>
<comment type="caution">
    <text evidence="2">The sequence shown here is derived from an EMBL/GenBank/DDBJ whole genome shotgun (WGS) entry which is preliminary data.</text>
</comment>
<accession>A0AA36G2X4</accession>